<dbReference type="InterPro" id="IPR035906">
    <property type="entry name" value="MetI-like_sf"/>
</dbReference>
<dbReference type="InterPro" id="IPR000515">
    <property type="entry name" value="MetI-like"/>
</dbReference>
<dbReference type="Proteomes" id="UP001320831">
    <property type="component" value="Unassembled WGS sequence"/>
</dbReference>
<evidence type="ECO:0000256" key="3">
    <source>
        <dbReference type="ARBA" id="ARBA00022475"/>
    </source>
</evidence>
<dbReference type="InterPro" id="IPR050366">
    <property type="entry name" value="BP-dependent_transpt_permease"/>
</dbReference>
<evidence type="ECO:0000256" key="8">
    <source>
        <dbReference type="ARBA" id="ARBA00023136"/>
    </source>
</evidence>
<dbReference type="CDD" id="cd06261">
    <property type="entry name" value="TM_PBP2"/>
    <property type="match status" value="1"/>
</dbReference>
<gene>
    <name evidence="11" type="ORF">N5A92_17045</name>
</gene>
<evidence type="ECO:0000256" key="2">
    <source>
        <dbReference type="ARBA" id="ARBA00022448"/>
    </source>
</evidence>
<protein>
    <submittedName>
        <fullName evidence="11">ABC transporter permease</fullName>
    </submittedName>
</protein>
<dbReference type="SUPFAM" id="SSF161098">
    <property type="entry name" value="MetI-like"/>
    <property type="match status" value="1"/>
</dbReference>
<feature type="transmembrane region" description="Helical" evidence="9">
    <location>
        <begin position="160"/>
        <end position="183"/>
    </location>
</feature>
<feature type="transmembrane region" description="Helical" evidence="9">
    <location>
        <begin position="98"/>
        <end position="123"/>
    </location>
</feature>
<comment type="similarity">
    <text evidence="9">Belongs to the binding-protein-dependent transport system permease family.</text>
</comment>
<feature type="transmembrane region" description="Helical" evidence="9">
    <location>
        <begin position="135"/>
        <end position="154"/>
    </location>
</feature>
<comment type="subcellular location">
    <subcellularLocation>
        <location evidence="1 9">Cell membrane</location>
        <topology evidence="1 9">Multi-pass membrane protein</topology>
    </subcellularLocation>
</comment>
<keyword evidence="6" id="KW-0653">Protein transport</keyword>
<evidence type="ECO:0000313" key="11">
    <source>
        <dbReference type="EMBL" id="MCT7376741.1"/>
    </source>
</evidence>
<evidence type="ECO:0000259" key="10">
    <source>
        <dbReference type="PROSITE" id="PS50928"/>
    </source>
</evidence>
<evidence type="ECO:0000256" key="5">
    <source>
        <dbReference type="ARBA" id="ARBA00022856"/>
    </source>
</evidence>
<dbReference type="PROSITE" id="PS50928">
    <property type="entry name" value="ABC_TM1"/>
    <property type="match status" value="1"/>
</dbReference>
<dbReference type="Pfam" id="PF12911">
    <property type="entry name" value="OppC_N"/>
    <property type="match status" value="1"/>
</dbReference>
<evidence type="ECO:0000256" key="1">
    <source>
        <dbReference type="ARBA" id="ARBA00004651"/>
    </source>
</evidence>
<dbReference type="PANTHER" id="PTHR43386">
    <property type="entry name" value="OLIGOPEPTIDE TRANSPORT SYSTEM PERMEASE PROTEIN APPC"/>
    <property type="match status" value="1"/>
</dbReference>
<dbReference type="InterPro" id="IPR025966">
    <property type="entry name" value="OppC_N"/>
</dbReference>
<feature type="transmembrane region" description="Helical" evidence="9">
    <location>
        <begin position="280"/>
        <end position="299"/>
    </location>
</feature>
<evidence type="ECO:0000313" key="12">
    <source>
        <dbReference type="Proteomes" id="UP001320831"/>
    </source>
</evidence>
<feature type="transmembrane region" description="Helical" evidence="9">
    <location>
        <begin position="33"/>
        <end position="53"/>
    </location>
</feature>
<keyword evidence="7 9" id="KW-1133">Transmembrane helix</keyword>
<dbReference type="Gene3D" id="1.10.3720.10">
    <property type="entry name" value="MetI-like"/>
    <property type="match status" value="1"/>
</dbReference>
<keyword evidence="12" id="KW-1185">Reference proteome</keyword>
<feature type="domain" description="ABC transmembrane type-1" evidence="10">
    <location>
        <begin position="96"/>
        <end position="299"/>
    </location>
</feature>
<name>A0ABT2LQW9_9HYPH</name>
<evidence type="ECO:0000256" key="4">
    <source>
        <dbReference type="ARBA" id="ARBA00022692"/>
    </source>
</evidence>
<dbReference type="PANTHER" id="PTHR43386:SF1">
    <property type="entry name" value="D,D-DIPEPTIDE TRANSPORT SYSTEM PERMEASE PROTEIN DDPC-RELATED"/>
    <property type="match status" value="1"/>
</dbReference>
<evidence type="ECO:0000256" key="7">
    <source>
        <dbReference type="ARBA" id="ARBA00022989"/>
    </source>
</evidence>
<keyword evidence="2 9" id="KW-0813">Transport</keyword>
<keyword evidence="8 9" id="KW-0472">Membrane</keyword>
<evidence type="ECO:0000256" key="6">
    <source>
        <dbReference type="ARBA" id="ARBA00022927"/>
    </source>
</evidence>
<dbReference type="Pfam" id="PF00528">
    <property type="entry name" value="BPD_transp_1"/>
    <property type="match status" value="1"/>
</dbReference>
<sequence>MSAIDTGLAGIPSAPRQTIWQLRRKRFLRNKPAVIALAILVTLTALCVLAYPYSLLMGLDPNETNLLMRFRPPTATHWLGTDSLGRDVLLRLMYGGQVSIAVGVLGTLLTALIGILIGVWAGFLGGKVDAFLMRLTDVVIALPMTPVLIVLGAVDLSKLGLSQALASSPGVVFLRIVVIIALVDWTTIARITRAATIEVRQREYVKAATVSGARHLYNVLVHVLPNITTPITVAATLSVGRIILFESTLSFLGFGIVPPTPSWGNMLTNAQELIISAPALAVYPGLLIFLTVISVNFVGDGIRIAFDPRSEK</sequence>
<organism evidence="11 12">
    <name type="scientific">Chelativorans salis</name>
    <dbReference type="NCBI Taxonomy" id="2978478"/>
    <lineage>
        <taxon>Bacteria</taxon>
        <taxon>Pseudomonadati</taxon>
        <taxon>Pseudomonadota</taxon>
        <taxon>Alphaproteobacteria</taxon>
        <taxon>Hyphomicrobiales</taxon>
        <taxon>Phyllobacteriaceae</taxon>
        <taxon>Chelativorans</taxon>
    </lineage>
</organism>
<dbReference type="RefSeq" id="WP_260904905.1">
    <property type="nucleotide sequence ID" value="NZ_JAOCZP010000005.1"/>
</dbReference>
<keyword evidence="3" id="KW-1003">Cell membrane</keyword>
<dbReference type="EMBL" id="JAOCZP010000005">
    <property type="protein sequence ID" value="MCT7376741.1"/>
    <property type="molecule type" value="Genomic_DNA"/>
</dbReference>
<proteinExistence type="inferred from homology"/>
<keyword evidence="5" id="KW-0571">Peptide transport</keyword>
<keyword evidence="4 9" id="KW-0812">Transmembrane</keyword>
<accession>A0ABT2LQW9</accession>
<reference evidence="11 12" key="1">
    <citation type="submission" date="2022-09" db="EMBL/GenBank/DDBJ databases">
        <title>Chelativorans salina sp. nov., a novel slightly halophilic bacterium isolated from a saline lake sediment enrichment.</title>
        <authorList>
            <person name="Gao L."/>
            <person name="Fang B.-Z."/>
            <person name="Li W.-J."/>
        </authorList>
    </citation>
    <scope>NUCLEOTIDE SEQUENCE [LARGE SCALE GENOMIC DNA]</scope>
    <source>
        <strain evidence="11 12">EGI FJ00035</strain>
    </source>
</reference>
<evidence type="ECO:0000256" key="9">
    <source>
        <dbReference type="RuleBase" id="RU363032"/>
    </source>
</evidence>
<comment type="caution">
    <text evidence="11">The sequence shown here is derived from an EMBL/GenBank/DDBJ whole genome shotgun (WGS) entry which is preliminary data.</text>
</comment>